<dbReference type="EMBL" id="AZGE01000001">
    <property type="protein sequence ID" value="KRM17051.1"/>
    <property type="molecule type" value="Genomic_DNA"/>
</dbReference>
<dbReference type="SUPFAM" id="SSF103473">
    <property type="entry name" value="MFS general substrate transporter"/>
    <property type="match status" value="1"/>
</dbReference>
<feature type="transmembrane region" description="Helical" evidence="6">
    <location>
        <begin position="25"/>
        <end position="42"/>
    </location>
</feature>
<name>A0A0R1WMN8_9LACO</name>
<feature type="transmembrane region" description="Helical" evidence="6">
    <location>
        <begin position="307"/>
        <end position="325"/>
    </location>
</feature>
<feature type="transmembrane region" description="Helical" evidence="6">
    <location>
        <begin position="362"/>
        <end position="383"/>
    </location>
</feature>
<sequence>MDRKTNEDNRVDLDSGMPALTKSQIFSITFAFFGINMAFSLQSSQMSRICQTIGANPNSLGFFFIFPPLMGMIVQPILGQMSDRTWNRFGRRLPYLLFGTPIAALVLIMLPFSGSFGFGYGSLAAMTYAAIAICFMDLFSNVCMQPLRMLVGDMVNNKQKNAAWSWQQVFSNGGAILATILPFVFTAFGMSNTAKRGVVPQTVIWAYLCAAAVLLITGLWTVFNVKEYDPKTYARYHRINVEEVHQKVSLWKLVKQAPRSFWEINLVQLFSWFAIMYVWTYTTGTVAKNIWGTTDVSSAGYQAAGNWYGILTAVYSIAGIVWGLLYAHAKANARKKWYVVGMLLGALGLGSMAFITSKTLSVVAMILFGIANFSINTIPFTLLTSSLNGKNEGAYLGLFNVGICVPQILASLCSFFIFPLVGHNQTMMMLIAGLSLLVGALVVPRIHEGVTVQKAEQQEEQ</sequence>
<dbReference type="PATRIC" id="fig|1423779.3.peg.216"/>
<proteinExistence type="predicted"/>
<comment type="caution">
    <text evidence="7">The sequence shown here is derived from an EMBL/GenBank/DDBJ whole genome shotgun (WGS) entry which is preliminary data.</text>
</comment>
<dbReference type="InterPro" id="IPR011701">
    <property type="entry name" value="MFS"/>
</dbReference>
<dbReference type="PANTHER" id="PTHR19432:SF35">
    <property type="entry name" value="SOLUTE CARRIER FAMILY 45 MEMBER 3 ISOFORM X1"/>
    <property type="match status" value="1"/>
</dbReference>
<dbReference type="Gene3D" id="1.20.1250.20">
    <property type="entry name" value="MFS general substrate transporter like domains"/>
    <property type="match status" value="1"/>
</dbReference>
<reference evidence="7 8" key="1">
    <citation type="journal article" date="2015" name="Genome Announc.">
        <title>Expanding the biotechnology potential of lactobacilli through comparative genomics of 213 strains and associated genera.</title>
        <authorList>
            <person name="Sun Z."/>
            <person name="Harris H.M."/>
            <person name="McCann A."/>
            <person name="Guo C."/>
            <person name="Argimon S."/>
            <person name="Zhang W."/>
            <person name="Yang X."/>
            <person name="Jeffery I.B."/>
            <person name="Cooney J.C."/>
            <person name="Kagawa T.F."/>
            <person name="Liu W."/>
            <person name="Song Y."/>
            <person name="Salvetti E."/>
            <person name="Wrobel A."/>
            <person name="Rasinkangas P."/>
            <person name="Parkhill J."/>
            <person name="Rea M.C."/>
            <person name="O'Sullivan O."/>
            <person name="Ritari J."/>
            <person name="Douillard F.P."/>
            <person name="Paul Ross R."/>
            <person name="Yang R."/>
            <person name="Briner A.E."/>
            <person name="Felis G.E."/>
            <person name="de Vos W.M."/>
            <person name="Barrangou R."/>
            <person name="Klaenhammer T.R."/>
            <person name="Caufield P.W."/>
            <person name="Cui Y."/>
            <person name="Zhang H."/>
            <person name="O'Toole P.W."/>
        </authorList>
    </citation>
    <scope>NUCLEOTIDE SEQUENCE [LARGE SCALE GENOMIC DNA]</scope>
    <source>
        <strain evidence="7 8">DSM 4864</strain>
    </source>
</reference>
<feature type="transmembrane region" description="Helical" evidence="6">
    <location>
        <begin position="395"/>
        <end position="421"/>
    </location>
</feature>
<keyword evidence="2" id="KW-0813">Transport</keyword>
<feature type="transmembrane region" description="Helical" evidence="6">
    <location>
        <begin position="337"/>
        <end position="356"/>
    </location>
</feature>
<dbReference type="InterPro" id="IPR036259">
    <property type="entry name" value="MFS_trans_sf"/>
</dbReference>
<feature type="transmembrane region" description="Helical" evidence="6">
    <location>
        <begin position="427"/>
        <end position="444"/>
    </location>
</feature>
<organism evidence="7 8">
    <name type="scientific">Limosilactobacillus oris DSM 4864</name>
    <dbReference type="NCBI Taxonomy" id="1423779"/>
    <lineage>
        <taxon>Bacteria</taxon>
        <taxon>Bacillati</taxon>
        <taxon>Bacillota</taxon>
        <taxon>Bacilli</taxon>
        <taxon>Lactobacillales</taxon>
        <taxon>Lactobacillaceae</taxon>
        <taxon>Limosilactobacillus</taxon>
    </lineage>
</organism>
<keyword evidence="5 6" id="KW-0472">Membrane</keyword>
<protein>
    <submittedName>
        <fullName evidence="7">Major facilitator family transporter</fullName>
    </submittedName>
</protein>
<feature type="transmembrane region" description="Helical" evidence="6">
    <location>
        <begin position="261"/>
        <end position="279"/>
    </location>
</feature>
<accession>A0A0R1WMN8</accession>
<evidence type="ECO:0000256" key="3">
    <source>
        <dbReference type="ARBA" id="ARBA00022692"/>
    </source>
</evidence>
<evidence type="ECO:0000256" key="2">
    <source>
        <dbReference type="ARBA" id="ARBA00022448"/>
    </source>
</evidence>
<dbReference type="CDD" id="cd17313">
    <property type="entry name" value="MFS_SLC45_SUC"/>
    <property type="match status" value="1"/>
</dbReference>
<feature type="transmembrane region" description="Helical" evidence="6">
    <location>
        <begin position="202"/>
        <end position="223"/>
    </location>
</feature>
<evidence type="ECO:0000256" key="5">
    <source>
        <dbReference type="ARBA" id="ARBA00023136"/>
    </source>
</evidence>
<dbReference type="GO" id="GO:0005886">
    <property type="term" value="C:plasma membrane"/>
    <property type="evidence" value="ECO:0007669"/>
    <property type="project" value="UniProtKB-SubCell"/>
</dbReference>
<dbReference type="Proteomes" id="UP000050973">
    <property type="component" value="Unassembled WGS sequence"/>
</dbReference>
<gene>
    <name evidence="7" type="ORF">FC49_GL000213</name>
</gene>
<evidence type="ECO:0000256" key="1">
    <source>
        <dbReference type="ARBA" id="ARBA00004651"/>
    </source>
</evidence>
<feature type="transmembrane region" description="Helical" evidence="6">
    <location>
        <begin position="93"/>
        <end position="112"/>
    </location>
</feature>
<dbReference type="RefSeq" id="WP_056983823.1">
    <property type="nucleotide sequence ID" value="NZ_AZGE01000001.1"/>
</dbReference>
<evidence type="ECO:0000313" key="8">
    <source>
        <dbReference type="Proteomes" id="UP000050973"/>
    </source>
</evidence>
<keyword evidence="4 6" id="KW-1133">Transmembrane helix</keyword>
<comment type="subcellular location">
    <subcellularLocation>
        <location evidence="1">Cell membrane</location>
        <topology evidence="1">Multi-pass membrane protein</topology>
    </subcellularLocation>
</comment>
<dbReference type="PANTHER" id="PTHR19432">
    <property type="entry name" value="SUGAR TRANSPORTER"/>
    <property type="match status" value="1"/>
</dbReference>
<evidence type="ECO:0000256" key="6">
    <source>
        <dbReference type="SAM" id="Phobius"/>
    </source>
</evidence>
<keyword evidence="3 6" id="KW-0812">Transmembrane</keyword>
<feature type="transmembrane region" description="Helical" evidence="6">
    <location>
        <begin position="169"/>
        <end position="190"/>
    </location>
</feature>
<dbReference type="GO" id="GO:0022857">
    <property type="term" value="F:transmembrane transporter activity"/>
    <property type="evidence" value="ECO:0007669"/>
    <property type="project" value="InterPro"/>
</dbReference>
<evidence type="ECO:0000313" key="7">
    <source>
        <dbReference type="EMBL" id="KRM17051.1"/>
    </source>
</evidence>
<dbReference type="Pfam" id="PF07690">
    <property type="entry name" value="MFS_1"/>
    <property type="match status" value="1"/>
</dbReference>
<evidence type="ECO:0000256" key="4">
    <source>
        <dbReference type="ARBA" id="ARBA00022989"/>
    </source>
</evidence>
<feature type="transmembrane region" description="Helical" evidence="6">
    <location>
        <begin position="62"/>
        <end position="81"/>
    </location>
</feature>
<dbReference type="AlphaFoldDB" id="A0A0R1WMN8"/>
<feature type="transmembrane region" description="Helical" evidence="6">
    <location>
        <begin position="118"/>
        <end position="139"/>
    </location>
</feature>